<dbReference type="AlphaFoldDB" id="A0A517ZF40"/>
<protein>
    <submittedName>
        <fullName evidence="2">Uncharacterized protein</fullName>
    </submittedName>
</protein>
<gene>
    <name evidence="2" type="ORF">Mal4_54410</name>
</gene>
<evidence type="ECO:0000313" key="2">
    <source>
        <dbReference type="EMBL" id="QDU41076.1"/>
    </source>
</evidence>
<sequence precursor="true">MKMRQAAIVALALMIIGVAGTAQAQQPQGTPRYEVAPRRAVRVQRTRQTRPPLFSRMMELERRKNAWLAQRFGLR</sequence>
<dbReference type="KEGG" id="mri:Mal4_54410"/>
<keyword evidence="1" id="KW-0732">Signal</keyword>
<dbReference type="Proteomes" id="UP000320496">
    <property type="component" value="Chromosome"/>
</dbReference>
<proteinExistence type="predicted"/>
<name>A0A517ZF40_9PLAN</name>
<evidence type="ECO:0000313" key="3">
    <source>
        <dbReference type="Proteomes" id="UP000320496"/>
    </source>
</evidence>
<organism evidence="2 3">
    <name type="scientific">Maioricimonas rarisocia</name>
    <dbReference type="NCBI Taxonomy" id="2528026"/>
    <lineage>
        <taxon>Bacteria</taxon>
        <taxon>Pseudomonadati</taxon>
        <taxon>Planctomycetota</taxon>
        <taxon>Planctomycetia</taxon>
        <taxon>Planctomycetales</taxon>
        <taxon>Planctomycetaceae</taxon>
        <taxon>Maioricimonas</taxon>
    </lineage>
</organism>
<feature type="chain" id="PRO_5022079278" evidence="1">
    <location>
        <begin position="25"/>
        <end position="75"/>
    </location>
</feature>
<dbReference type="RefSeq" id="WP_145372296.1">
    <property type="nucleotide sequence ID" value="NZ_CP036275.1"/>
</dbReference>
<dbReference type="EMBL" id="CP036275">
    <property type="protein sequence ID" value="QDU41076.1"/>
    <property type="molecule type" value="Genomic_DNA"/>
</dbReference>
<accession>A0A517ZF40</accession>
<evidence type="ECO:0000256" key="1">
    <source>
        <dbReference type="SAM" id="SignalP"/>
    </source>
</evidence>
<reference evidence="2 3" key="1">
    <citation type="submission" date="2019-02" db="EMBL/GenBank/DDBJ databases">
        <title>Deep-cultivation of Planctomycetes and their phenomic and genomic characterization uncovers novel biology.</title>
        <authorList>
            <person name="Wiegand S."/>
            <person name="Jogler M."/>
            <person name="Boedeker C."/>
            <person name="Pinto D."/>
            <person name="Vollmers J."/>
            <person name="Rivas-Marin E."/>
            <person name="Kohn T."/>
            <person name="Peeters S.H."/>
            <person name="Heuer A."/>
            <person name="Rast P."/>
            <person name="Oberbeckmann S."/>
            <person name="Bunk B."/>
            <person name="Jeske O."/>
            <person name="Meyerdierks A."/>
            <person name="Storesund J.E."/>
            <person name="Kallscheuer N."/>
            <person name="Luecker S."/>
            <person name="Lage O.M."/>
            <person name="Pohl T."/>
            <person name="Merkel B.J."/>
            <person name="Hornburger P."/>
            <person name="Mueller R.-W."/>
            <person name="Bruemmer F."/>
            <person name="Labrenz M."/>
            <person name="Spormann A.M."/>
            <person name="Op den Camp H."/>
            <person name="Overmann J."/>
            <person name="Amann R."/>
            <person name="Jetten M.S.M."/>
            <person name="Mascher T."/>
            <person name="Medema M.H."/>
            <person name="Devos D.P."/>
            <person name="Kaster A.-K."/>
            <person name="Ovreas L."/>
            <person name="Rohde M."/>
            <person name="Galperin M.Y."/>
            <person name="Jogler C."/>
        </authorList>
    </citation>
    <scope>NUCLEOTIDE SEQUENCE [LARGE SCALE GENOMIC DNA]</scope>
    <source>
        <strain evidence="2 3">Mal4</strain>
    </source>
</reference>
<feature type="signal peptide" evidence="1">
    <location>
        <begin position="1"/>
        <end position="24"/>
    </location>
</feature>
<keyword evidence="3" id="KW-1185">Reference proteome</keyword>